<keyword evidence="3" id="KW-1185">Reference proteome</keyword>
<dbReference type="Proteomes" id="UP000320762">
    <property type="component" value="Unassembled WGS sequence"/>
</dbReference>
<proteinExistence type="predicted"/>
<comment type="caution">
    <text evidence="2">The sequence shown here is derived from an EMBL/GenBank/DDBJ whole genome shotgun (WGS) entry which is preliminary data.</text>
</comment>
<feature type="compositionally biased region" description="Polar residues" evidence="1">
    <location>
        <begin position="9"/>
        <end position="27"/>
    </location>
</feature>
<dbReference type="EMBL" id="VDMD01000002">
    <property type="protein sequence ID" value="TRM68761.1"/>
    <property type="molecule type" value="Genomic_DNA"/>
</dbReference>
<sequence length="52" mass="5877">MFSYVRQPTRANRATASLRPRTSQRQPPLSHREPAPPRPSTPVLSRGREAIP</sequence>
<protein>
    <submittedName>
        <fullName evidence="2">Uncharacterized protein</fullName>
    </submittedName>
</protein>
<organism evidence="2 3">
    <name type="scientific">Schizophyllum amplum</name>
    <dbReference type="NCBI Taxonomy" id="97359"/>
    <lineage>
        <taxon>Eukaryota</taxon>
        <taxon>Fungi</taxon>
        <taxon>Dikarya</taxon>
        <taxon>Basidiomycota</taxon>
        <taxon>Agaricomycotina</taxon>
        <taxon>Agaricomycetes</taxon>
        <taxon>Agaricomycetidae</taxon>
        <taxon>Agaricales</taxon>
        <taxon>Schizophyllaceae</taxon>
        <taxon>Schizophyllum</taxon>
    </lineage>
</organism>
<reference evidence="2 3" key="1">
    <citation type="journal article" date="2019" name="New Phytol.">
        <title>Comparative genomics reveals unique wood-decay strategies and fruiting body development in the Schizophyllaceae.</title>
        <authorList>
            <person name="Almasi E."/>
            <person name="Sahu N."/>
            <person name="Krizsan K."/>
            <person name="Balint B."/>
            <person name="Kovacs G.M."/>
            <person name="Kiss B."/>
            <person name="Cseklye J."/>
            <person name="Drula E."/>
            <person name="Henrissat B."/>
            <person name="Nagy I."/>
            <person name="Chovatia M."/>
            <person name="Adam C."/>
            <person name="LaButti K."/>
            <person name="Lipzen A."/>
            <person name="Riley R."/>
            <person name="Grigoriev I.V."/>
            <person name="Nagy L.G."/>
        </authorList>
    </citation>
    <scope>NUCLEOTIDE SEQUENCE [LARGE SCALE GENOMIC DNA]</scope>
    <source>
        <strain evidence="2 3">NL-1724</strain>
    </source>
</reference>
<dbReference type="AlphaFoldDB" id="A0A550CVE7"/>
<evidence type="ECO:0000256" key="1">
    <source>
        <dbReference type="SAM" id="MobiDB-lite"/>
    </source>
</evidence>
<evidence type="ECO:0000313" key="3">
    <source>
        <dbReference type="Proteomes" id="UP000320762"/>
    </source>
</evidence>
<gene>
    <name evidence="2" type="ORF">BD626DRAFT_482680</name>
</gene>
<accession>A0A550CVE7</accession>
<name>A0A550CVE7_9AGAR</name>
<evidence type="ECO:0000313" key="2">
    <source>
        <dbReference type="EMBL" id="TRM68761.1"/>
    </source>
</evidence>
<feature type="region of interest" description="Disordered" evidence="1">
    <location>
        <begin position="1"/>
        <end position="52"/>
    </location>
</feature>